<evidence type="ECO:0000313" key="3">
    <source>
        <dbReference type="Proteomes" id="UP000266673"/>
    </source>
</evidence>
<keyword evidence="3" id="KW-1185">Reference proteome</keyword>
<evidence type="ECO:0000313" key="2">
    <source>
        <dbReference type="EMBL" id="RIB02531.1"/>
    </source>
</evidence>
<evidence type="ECO:0000256" key="1">
    <source>
        <dbReference type="SAM" id="MobiDB-lite"/>
    </source>
</evidence>
<sequence length="681" mass="80262">MTCKCKFNGHNQFEYCCYHNELINKKSHVTNNQSHINFVMAFEQAYIQYLTEQLQEEAEEAADSDSDEEFEEADETNQTNPTPLPGQPKQNNPKPTPSPLPSPTPLPTPTDNLFERLKKEIEETQIENAINLIDNKTIDQKINNSKLQNNQIDQLQKIHGKRLRQLQGELYEDNVNLFNRLDNVNDLNRLFDNINSDQVMTLIQISTLLQIIKSKILKIQQDIEFNEIKTEIEKETNTAKLEVDWSDKINSAIYLFNKQKNTLHHLRNDRYWNLRGNEAFNKFKKDIENETFINNLLDGNLYDTLITTNILLNEEQKKQLHELQKQQIVNNIKNEQIVSRLEDKGYYDSRIDEIRESFLSNRKLEHLHKLRRFQLDKLQALTEDALFDTLSELLDYIEDLEELADESQITSDIKKLNQTLLTNERYVDQLNKKRKTRYHNNLYNNIEAAINIETEIKKLQDNWKIKIDAEIDQTFLLLPKSIKKIYQIREVRIATLHKPPKRPAEDPNKEFFPTRMPDNAKPIRNTSGNINVQISFIVDEYKRTLNADDKKKFNRIKTDYVKKQIKDTHTKSKAGKSLLDILYYSWVIGKDDKFLLTKYTKTKIEETKILIKNIDDYIWLISTKKIKGTKCKRLAKNPKYKDPAQYPILFNPGKFSLTNPLGFPEEYIDDEENIKQIIIQY</sequence>
<name>A0A397TYS0_9GLOM</name>
<reference evidence="2 3" key="1">
    <citation type="submission" date="2018-06" db="EMBL/GenBank/DDBJ databases">
        <title>Comparative genomics reveals the genomic features of Rhizophagus irregularis, R. cerebriforme, R. diaphanum and Gigaspora rosea, and their symbiotic lifestyle signature.</title>
        <authorList>
            <person name="Morin E."/>
            <person name="San Clemente H."/>
            <person name="Chen E.C.H."/>
            <person name="De La Providencia I."/>
            <person name="Hainaut M."/>
            <person name="Kuo A."/>
            <person name="Kohler A."/>
            <person name="Murat C."/>
            <person name="Tang N."/>
            <person name="Roy S."/>
            <person name="Loubradou J."/>
            <person name="Henrissat B."/>
            <person name="Grigoriev I.V."/>
            <person name="Corradi N."/>
            <person name="Roux C."/>
            <person name="Martin F.M."/>
        </authorList>
    </citation>
    <scope>NUCLEOTIDE SEQUENCE [LARGE SCALE GENOMIC DNA]</scope>
    <source>
        <strain evidence="2 3">DAOM 194757</strain>
    </source>
</reference>
<dbReference type="AlphaFoldDB" id="A0A397TYS0"/>
<feature type="region of interest" description="Disordered" evidence="1">
    <location>
        <begin position="499"/>
        <end position="524"/>
    </location>
</feature>
<feature type="region of interest" description="Disordered" evidence="1">
    <location>
        <begin position="55"/>
        <end position="111"/>
    </location>
</feature>
<organism evidence="2 3">
    <name type="scientific">Gigaspora rosea</name>
    <dbReference type="NCBI Taxonomy" id="44941"/>
    <lineage>
        <taxon>Eukaryota</taxon>
        <taxon>Fungi</taxon>
        <taxon>Fungi incertae sedis</taxon>
        <taxon>Mucoromycota</taxon>
        <taxon>Glomeromycotina</taxon>
        <taxon>Glomeromycetes</taxon>
        <taxon>Diversisporales</taxon>
        <taxon>Gigasporaceae</taxon>
        <taxon>Gigaspora</taxon>
    </lineage>
</organism>
<protein>
    <submittedName>
        <fullName evidence="2">Uncharacterized protein</fullName>
    </submittedName>
</protein>
<dbReference type="OrthoDB" id="2448412at2759"/>
<gene>
    <name evidence="2" type="ORF">C2G38_2049990</name>
</gene>
<accession>A0A397TYS0</accession>
<proteinExistence type="predicted"/>
<feature type="compositionally biased region" description="Acidic residues" evidence="1">
    <location>
        <begin position="55"/>
        <end position="75"/>
    </location>
</feature>
<comment type="caution">
    <text evidence="2">The sequence shown here is derived from an EMBL/GenBank/DDBJ whole genome shotgun (WGS) entry which is preliminary data.</text>
</comment>
<dbReference type="Proteomes" id="UP000266673">
    <property type="component" value="Unassembled WGS sequence"/>
</dbReference>
<feature type="compositionally biased region" description="Pro residues" evidence="1">
    <location>
        <begin position="94"/>
        <end position="108"/>
    </location>
</feature>
<dbReference type="EMBL" id="QKWP01002665">
    <property type="protein sequence ID" value="RIB02531.1"/>
    <property type="molecule type" value="Genomic_DNA"/>
</dbReference>